<keyword evidence="4" id="KW-0378">Hydrolase</keyword>
<dbReference type="AlphaFoldDB" id="A0A2T4B919"/>
<dbReference type="PANTHER" id="PTHR11177">
    <property type="entry name" value="CHITINASE"/>
    <property type="match status" value="1"/>
</dbReference>
<dbReference type="GeneID" id="36603445"/>
<feature type="domain" description="GH18" evidence="3">
    <location>
        <begin position="26"/>
        <end position="378"/>
    </location>
</feature>
<proteinExistence type="predicted"/>
<sequence>MHIPLRHVALWLALVTSSLAATHEAARCIMYLTGQHVVIPSEDHLVDPITHVILAFMRSDVFNVDKTPAEFPLFTTVNEVRKQFSPDTKIMVAIGGWGDTHGFEQAAHDDASRKRWAGQVRAMVDLTGADGVDIDWEYPGGNRDDYKLIPNSQRDWEIEAFPLLVGELRSALGSEKLLSIAVPALERDLMAFTSSTVPSIAGHVDFINVMTYDMMNRRDSVVKHHSGVAESGEAMKRYIDRGAPPHKLNLGLGYYAKWFMTGECDARQPLGCPTQLLEDPTSGADLGKTGAFSWHDEVPVELVDSFTRAQANDFYDEDGSYGYWDADDKRWWSFDTPHTIETKLPRLVGELELGGVFAWGLGEDAPLFKHLRATVNGVRALRGADERRLKDEL</sequence>
<evidence type="ECO:0000256" key="1">
    <source>
        <dbReference type="ARBA" id="ARBA00012729"/>
    </source>
</evidence>
<feature type="signal peptide" evidence="2">
    <location>
        <begin position="1"/>
        <end position="20"/>
    </location>
</feature>
<dbReference type="Proteomes" id="UP000241546">
    <property type="component" value="Unassembled WGS sequence"/>
</dbReference>
<dbReference type="RefSeq" id="XP_024749146.1">
    <property type="nucleotide sequence ID" value="XM_024895327.1"/>
</dbReference>
<feature type="chain" id="PRO_5015718865" description="chitinase" evidence="2">
    <location>
        <begin position="21"/>
        <end position="393"/>
    </location>
</feature>
<dbReference type="GO" id="GO:0008061">
    <property type="term" value="F:chitin binding"/>
    <property type="evidence" value="ECO:0007669"/>
    <property type="project" value="InterPro"/>
</dbReference>
<evidence type="ECO:0000313" key="5">
    <source>
        <dbReference type="Proteomes" id="UP000241546"/>
    </source>
</evidence>
<dbReference type="EC" id="3.2.1.14" evidence="1"/>
<organism evidence="4 5">
    <name type="scientific">Trichoderma citrinoviride</name>
    <dbReference type="NCBI Taxonomy" id="58853"/>
    <lineage>
        <taxon>Eukaryota</taxon>
        <taxon>Fungi</taxon>
        <taxon>Dikarya</taxon>
        <taxon>Ascomycota</taxon>
        <taxon>Pezizomycotina</taxon>
        <taxon>Sordariomycetes</taxon>
        <taxon>Hypocreomycetidae</taxon>
        <taxon>Hypocreales</taxon>
        <taxon>Hypocreaceae</taxon>
        <taxon>Trichoderma</taxon>
    </lineage>
</organism>
<keyword evidence="5" id="KW-1185">Reference proteome</keyword>
<evidence type="ECO:0000256" key="2">
    <source>
        <dbReference type="SAM" id="SignalP"/>
    </source>
</evidence>
<name>A0A2T4B919_9HYPO</name>
<dbReference type="PANTHER" id="PTHR11177:SF378">
    <property type="entry name" value="CHITINASE"/>
    <property type="match status" value="1"/>
</dbReference>
<evidence type="ECO:0000313" key="4">
    <source>
        <dbReference type="EMBL" id="PTB65826.1"/>
    </source>
</evidence>
<dbReference type="GO" id="GO:0008843">
    <property type="term" value="F:endochitinase activity"/>
    <property type="evidence" value="ECO:0007669"/>
    <property type="project" value="UniProtKB-EC"/>
</dbReference>
<dbReference type="FunFam" id="3.20.20.80:FF:000159">
    <property type="entry name" value="Class V chitinase, putative"/>
    <property type="match status" value="1"/>
</dbReference>
<dbReference type="GO" id="GO:0005975">
    <property type="term" value="P:carbohydrate metabolic process"/>
    <property type="evidence" value="ECO:0007669"/>
    <property type="project" value="InterPro"/>
</dbReference>
<gene>
    <name evidence="4" type="ORF">BBK36DRAFT_1169519</name>
</gene>
<dbReference type="GO" id="GO:0006032">
    <property type="term" value="P:chitin catabolic process"/>
    <property type="evidence" value="ECO:0007669"/>
    <property type="project" value="TreeGrafter"/>
</dbReference>
<dbReference type="Pfam" id="PF00704">
    <property type="entry name" value="Glyco_hydro_18"/>
    <property type="match status" value="1"/>
</dbReference>
<dbReference type="GO" id="GO:0005576">
    <property type="term" value="C:extracellular region"/>
    <property type="evidence" value="ECO:0007669"/>
    <property type="project" value="TreeGrafter"/>
</dbReference>
<dbReference type="SUPFAM" id="SSF51445">
    <property type="entry name" value="(Trans)glycosidases"/>
    <property type="match status" value="1"/>
</dbReference>
<dbReference type="SMART" id="SM00636">
    <property type="entry name" value="Glyco_18"/>
    <property type="match status" value="1"/>
</dbReference>
<dbReference type="PROSITE" id="PS51910">
    <property type="entry name" value="GH18_2"/>
    <property type="match status" value="1"/>
</dbReference>
<dbReference type="InterPro" id="IPR017853">
    <property type="entry name" value="GH"/>
</dbReference>
<dbReference type="Gene3D" id="3.20.20.80">
    <property type="entry name" value="Glycosidases"/>
    <property type="match status" value="1"/>
</dbReference>
<evidence type="ECO:0000259" key="3">
    <source>
        <dbReference type="PROSITE" id="PS51910"/>
    </source>
</evidence>
<dbReference type="EMBL" id="KZ680214">
    <property type="protein sequence ID" value="PTB65826.1"/>
    <property type="molecule type" value="Genomic_DNA"/>
</dbReference>
<reference evidence="5" key="1">
    <citation type="submission" date="2016-07" db="EMBL/GenBank/DDBJ databases">
        <title>Multiple horizontal gene transfer events from other fungi enriched the ability of initially mycotrophic Trichoderma (Ascomycota) to feed on dead plant biomass.</title>
        <authorList>
            <consortium name="DOE Joint Genome Institute"/>
            <person name="Atanasova L."/>
            <person name="Chenthamara K."/>
            <person name="Zhang J."/>
            <person name="Grujic M."/>
            <person name="Henrissat B."/>
            <person name="Kuo A."/>
            <person name="Aerts A."/>
            <person name="Salamov A."/>
            <person name="Lipzen A."/>
            <person name="Labutti K."/>
            <person name="Barry K."/>
            <person name="Miao Y."/>
            <person name="Rahimi M.J."/>
            <person name="Shen Q."/>
            <person name="Grigoriev I.V."/>
            <person name="Kubicek C.P."/>
            <person name="Druzhinina I.S."/>
        </authorList>
    </citation>
    <scope>NUCLEOTIDE SEQUENCE [LARGE SCALE GENOMIC DNA]</scope>
    <source>
        <strain evidence="5">TUCIM 6016</strain>
    </source>
</reference>
<dbReference type="InterPro" id="IPR050314">
    <property type="entry name" value="Glycosyl_Hydrlase_18"/>
</dbReference>
<dbReference type="InterPro" id="IPR011583">
    <property type="entry name" value="Chitinase_II/V-like_cat"/>
</dbReference>
<dbReference type="InterPro" id="IPR001223">
    <property type="entry name" value="Glyco_hydro18_cat"/>
</dbReference>
<dbReference type="OrthoDB" id="73875at2759"/>
<accession>A0A2T4B919</accession>
<keyword evidence="2" id="KW-0732">Signal</keyword>
<protein>
    <recommendedName>
        <fullName evidence="1">chitinase</fullName>
        <ecNumber evidence="1">3.2.1.14</ecNumber>
    </recommendedName>
</protein>